<dbReference type="EMBL" id="JAPDDT010000022">
    <property type="protein sequence ID" value="MCW1926205.1"/>
    <property type="molecule type" value="Genomic_DNA"/>
</dbReference>
<proteinExistence type="predicted"/>
<gene>
    <name evidence="1" type="ORF">OKA05_26845</name>
</gene>
<protein>
    <recommendedName>
        <fullName evidence="3">CHRD domain-containing protein</fullName>
    </recommendedName>
</protein>
<accession>A0ABT3GRS4</accession>
<comment type="caution">
    <text evidence="1">The sequence shown here is derived from an EMBL/GenBank/DDBJ whole genome shotgun (WGS) entry which is preliminary data.</text>
</comment>
<sequence length="152" mass="16955">MKLWKPLAVMISALSLWSCGSPQTLDVRPLHIREVGKGDTDDPMVRGERQRRFHGAIGVGEQGDRLGYTYTVLWNDDSSSDSGEIVFEFQQGATGSRVKKMVHQIATGETSGRAEFAILGDDYRKGGRVLAWRCSLVRGGREVASRHSYLWQ</sequence>
<name>A0ABT3GRS4_9BACT</name>
<evidence type="ECO:0000313" key="1">
    <source>
        <dbReference type="EMBL" id="MCW1926205.1"/>
    </source>
</evidence>
<evidence type="ECO:0008006" key="3">
    <source>
        <dbReference type="Google" id="ProtNLM"/>
    </source>
</evidence>
<keyword evidence="2" id="KW-1185">Reference proteome</keyword>
<evidence type="ECO:0000313" key="2">
    <source>
        <dbReference type="Proteomes" id="UP001320876"/>
    </source>
</evidence>
<dbReference type="Proteomes" id="UP001320876">
    <property type="component" value="Unassembled WGS sequence"/>
</dbReference>
<dbReference type="RefSeq" id="WP_264490312.1">
    <property type="nucleotide sequence ID" value="NZ_JAPDDT010000022.1"/>
</dbReference>
<organism evidence="1 2">
    <name type="scientific">Luteolibacter arcticus</name>
    <dbReference type="NCBI Taxonomy" id="1581411"/>
    <lineage>
        <taxon>Bacteria</taxon>
        <taxon>Pseudomonadati</taxon>
        <taxon>Verrucomicrobiota</taxon>
        <taxon>Verrucomicrobiia</taxon>
        <taxon>Verrucomicrobiales</taxon>
        <taxon>Verrucomicrobiaceae</taxon>
        <taxon>Luteolibacter</taxon>
    </lineage>
</organism>
<reference evidence="1 2" key="1">
    <citation type="submission" date="2022-10" db="EMBL/GenBank/DDBJ databases">
        <title>Luteolibacter arcticus strain CCTCC AB 2014275, whole genome shotgun sequencing project.</title>
        <authorList>
            <person name="Zhao G."/>
            <person name="Shen L."/>
        </authorList>
    </citation>
    <scope>NUCLEOTIDE SEQUENCE [LARGE SCALE GENOMIC DNA]</scope>
    <source>
        <strain evidence="1 2">CCTCC AB 2014275</strain>
    </source>
</reference>